<evidence type="ECO:0000256" key="1">
    <source>
        <dbReference type="ARBA" id="ARBA00004651"/>
    </source>
</evidence>
<feature type="transmembrane region" description="Helical" evidence="9">
    <location>
        <begin position="58"/>
        <end position="79"/>
    </location>
</feature>
<keyword evidence="5 9" id="KW-1133">Transmembrane helix</keyword>
<dbReference type="Gene3D" id="1.10.3730.20">
    <property type="match status" value="1"/>
</dbReference>
<evidence type="ECO:0000256" key="8">
    <source>
        <dbReference type="RuleBase" id="RU003942"/>
    </source>
</evidence>
<feature type="transmembrane region" description="Helical" evidence="9">
    <location>
        <begin position="85"/>
        <end position="104"/>
    </location>
</feature>
<evidence type="ECO:0000256" key="3">
    <source>
        <dbReference type="ARBA" id="ARBA00022475"/>
    </source>
</evidence>
<dbReference type="EMBL" id="CP097636">
    <property type="protein sequence ID" value="URI10153.1"/>
    <property type="molecule type" value="Genomic_DNA"/>
</dbReference>
<dbReference type="InterPro" id="IPR037185">
    <property type="entry name" value="EmrE-like"/>
</dbReference>
<evidence type="ECO:0000256" key="4">
    <source>
        <dbReference type="ARBA" id="ARBA00022692"/>
    </source>
</evidence>
<keyword evidence="4 8" id="KW-0812">Transmembrane</keyword>
<protein>
    <submittedName>
        <fullName evidence="10">SMR family transporter</fullName>
    </submittedName>
</protein>
<dbReference type="SUPFAM" id="SSF103481">
    <property type="entry name" value="Multidrug resistance efflux transporter EmrE"/>
    <property type="match status" value="1"/>
</dbReference>
<feature type="transmembrane region" description="Helical" evidence="9">
    <location>
        <begin position="33"/>
        <end position="51"/>
    </location>
</feature>
<name>A0ABY4SAY6_AQUTE</name>
<dbReference type="InterPro" id="IPR045324">
    <property type="entry name" value="Small_multidrug_res"/>
</dbReference>
<evidence type="ECO:0000256" key="6">
    <source>
        <dbReference type="ARBA" id="ARBA00023136"/>
    </source>
</evidence>
<comment type="subcellular location">
    <subcellularLocation>
        <location evidence="1 8">Cell membrane</location>
        <topology evidence="1 8">Multi-pass membrane protein</topology>
    </subcellularLocation>
</comment>
<evidence type="ECO:0000313" key="11">
    <source>
        <dbReference type="Proteomes" id="UP001056201"/>
    </source>
</evidence>
<evidence type="ECO:0000256" key="9">
    <source>
        <dbReference type="SAM" id="Phobius"/>
    </source>
</evidence>
<sequence length="110" mass="11275">MNGYLALGLAIVAEVIATSALKASDSFSRPLPTAITAVGYLAAFYLLSITLRTVPVGVAYAIWSGLGIVLITTVAWLLFGQRIDAAGLVGMGLIIAGVVVLNLFSKAGGH</sequence>
<dbReference type="Pfam" id="PF00893">
    <property type="entry name" value="Multi_Drug_Res"/>
    <property type="match status" value="1"/>
</dbReference>
<keyword evidence="3" id="KW-1003">Cell membrane</keyword>
<dbReference type="PANTHER" id="PTHR30561">
    <property type="entry name" value="SMR FAMILY PROTON-DEPENDENT DRUG EFFLUX TRANSPORTER SUGE"/>
    <property type="match status" value="1"/>
</dbReference>
<organism evidence="10 11">
    <name type="scientific">Aquincola tertiaricarbonis</name>
    <dbReference type="NCBI Taxonomy" id="391953"/>
    <lineage>
        <taxon>Bacteria</taxon>
        <taxon>Pseudomonadati</taxon>
        <taxon>Pseudomonadota</taxon>
        <taxon>Betaproteobacteria</taxon>
        <taxon>Burkholderiales</taxon>
        <taxon>Sphaerotilaceae</taxon>
        <taxon>Aquincola</taxon>
    </lineage>
</organism>
<evidence type="ECO:0000256" key="7">
    <source>
        <dbReference type="ARBA" id="ARBA00038032"/>
    </source>
</evidence>
<evidence type="ECO:0000256" key="2">
    <source>
        <dbReference type="ARBA" id="ARBA00022448"/>
    </source>
</evidence>
<dbReference type="Proteomes" id="UP001056201">
    <property type="component" value="Chromosome 2"/>
</dbReference>
<keyword evidence="2" id="KW-0813">Transport</keyword>
<proteinExistence type="inferred from homology"/>
<dbReference type="RefSeq" id="WP_250198360.1">
    <property type="nucleotide sequence ID" value="NZ_CP097636.1"/>
</dbReference>
<evidence type="ECO:0000256" key="5">
    <source>
        <dbReference type="ARBA" id="ARBA00022989"/>
    </source>
</evidence>
<dbReference type="InterPro" id="IPR000390">
    <property type="entry name" value="Small_drug/metabolite_transptr"/>
</dbReference>
<gene>
    <name evidence="10" type="ORF">MW290_31970</name>
</gene>
<keyword evidence="6 9" id="KW-0472">Membrane</keyword>
<comment type="similarity">
    <text evidence="7 8">Belongs to the drug/metabolite transporter (DMT) superfamily. Small multidrug resistance (SMR) (TC 2.A.7.1) family.</text>
</comment>
<evidence type="ECO:0000313" key="10">
    <source>
        <dbReference type="EMBL" id="URI10153.1"/>
    </source>
</evidence>
<dbReference type="PANTHER" id="PTHR30561:SF1">
    <property type="entry name" value="MULTIDRUG TRANSPORTER EMRE"/>
    <property type="match status" value="1"/>
</dbReference>
<reference evidence="10" key="1">
    <citation type="submission" date="2022-05" db="EMBL/GenBank/DDBJ databases">
        <title>An RpoN-dependent PEP-CTERM gene is involved in floc formation of an Aquincola tertiaricarbonis strain.</title>
        <authorList>
            <person name="Qiu D."/>
            <person name="Xia M."/>
        </authorList>
    </citation>
    <scope>NUCLEOTIDE SEQUENCE</scope>
    <source>
        <strain evidence="10">RN12</strain>
    </source>
</reference>
<keyword evidence="11" id="KW-1185">Reference proteome</keyword>
<accession>A0ABY4SAY6</accession>